<organism evidence="1 2">
    <name type="scientific">Paramuricea clavata</name>
    <name type="common">Red gorgonian</name>
    <name type="synonym">Violescent sea-whip</name>
    <dbReference type="NCBI Taxonomy" id="317549"/>
    <lineage>
        <taxon>Eukaryota</taxon>
        <taxon>Metazoa</taxon>
        <taxon>Cnidaria</taxon>
        <taxon>Anthozoa</taxon>
        <taxon>Octocorallia</taxon>
        <taxon>Malacalcyonacea</taxon>
        <taxon>Plexauridae</taxon>
        <taxon>Paramuricea</taxon>
    </lineage>
</organism>
<protein>
    <submittedName>
        <fullName evidence="1">Uncharacterized protein</fullName>
    </submittedName>
</protein>
<reference evidence="1" key="1">
    <citation type="submission" date="2020-04" db="EMBL/GenBank/DDBJ databases">
        <authorList>
            <person name="Alioto T."/>
            <person name="Alioto T."/>
            <person name="Gomez Garrido J."/>
        </authorList>
    </citation>
    <scope>NUCLEOTIDE SEQUENCE</scope>
    <source>
        <strain evidence="1">A484AB</strain>
    </source>
</reference>
<proteinExistence type="predicted"/>
<gene>
    <name evidence="1" type="ORF">PACLA_8A017905</name>
</gene>
<accession>A0A7D9MHP3</accession>
<evidence type="ECO:0000313" key="2">
    <source>
        <dbReference type="Proteomes" id="UP001152795"/>
    </source>
</evidence>
<dbReference type="EMBL" id="CACRXK020040821">
    <property type="protein sequence ID" value="CAB4045652.1"/>
    <property type="molecule type" value="Genomic_DNA"/>
</dbReference>
<comment type="caution">
    <text evidence="1">The sequence shown here is derived from an EMBL/GenBank/DDBJ whole genome shotgun (WGS) entry which is preliminary data.</text>
</comment>
<dbReference type="OrthoDB" id="5987630at2759"/>
<sequence>MTPNSFRINDSNIALTDLNKDLIRMRNWCFDNLLLLNPDKTKLMVYGSRQMLAKLPDFRLSLLGKELTPASSVKDLG</sequence>
<dbReference type="AlphaFoldDB" id="A0A7D9MHP3"/>
<feature type="non-terminal residue" evidence="1">
    <location>
        <position position="77"/>
    </location>
</feature>
<evidence type="ECO:0000313" key="1">
    <source>
        <dbReference type="EMBL" id="CAB4045652.1"/>
    </source>
</evidence>
<dbReference type="Proteomes" id="UP001152795">
    <property type="component" value="Unassembled WGS sequence"/>
</dbReference>
<keyword evidence="2" id="KW-1185">Reference proteome</keyword>
<name>A0A7D9MHP3_PARCT</name>